<sequence>TPFIREERISYVREASLIRGDSVNPFNLLY</sequence>
<dbReference type="AlphaFoldDB" id="X1QR49"/>
<protein>
    <submittedName>
        <fullName evidence="1">Uncharacterized protein</fullName>
    </submittedName>
</protein>
<feature type="non-terminal residue" evidence="1">
    <location>
        <position position="1"/>
    </location>
</feature>
<dbReference type="EMBL" id="BARW01000925">
    <property type="protein sequence ID" value="GAI71002.1"/>
    <property type="molecule type" value="Genomic_DNA"/>
</dbReference>
<organism evidence="1">
    <name type="scientific">marine sediment metagenome</name>
    <dbReference type="NCBI Taxonomy" id="412755"/>
    <lineage>
        <taxon>unclassified sequences</taxon>
        <taxon>metagenomes</taxon>
        <taxon>ecological metagenomes</taxon>
    </lineage>
</organism>
<evidence type="ECO:0000313" key="1">
    <source>
        <dbReference type="EMBL" id="GAI71002.1"/>
    </source>
</evidence>
<accession>X1QR49</accession>
<name>X1QR49_9ZZZZ</name>
<gene>
    <name evidence="1" type="ORF">S12H4_03340</name>
</gene>
<reference evidence="1" key="1">
    <citation type="journal article" date="2014" name="Front. Microbiol.">
        <title>High frequency of phylogenetically diverse reductive dehalogenase-homologous genes in deep subseafloor sedimentary metagenomes.</title>
        <authorList>
            <person name="Kawai M."/>
            <person name="Futagami T."/>
            <person name="Toyoda A."/>
            <person name="Takaki Y."/>
            <person name="Nishi S."/>
            <person name="Hori S."/>
            <person name="Arai W."/>
            <person name="Tsubouchi T."/>
            <person name="Morono Y."/>
            <person name="Uchiyama I."/>
            <person name="Ito T."/>
            <person name="Fujiyama A."/>
            <person name="Inagaki F."/>
            <person name="Takami H."/>
        </authorList>
    </citation>
    <scope>NUCLEOTIDE SEQUENCE</scope>
    <source>
        <strain evidence="1">Expedition CK06-06</strain>
    </source>
</reference>
<comment type="caution">
    <text evidence="1">The sequence shown here is derived from an EMBL/GenBank/DDBJ whole genome shotgun (WGS) entry which is preliminary data.</text>
</comment>
<proteinExistence type="predicted"/>